<dbReference type="Gene3D" id="3.40.630.30">
    <property type="match status" value="1"/>
</dbReference>
<sequence length="170" mass="19074">MLPSPPYWTSFTMSRLEFKPFGDVSAEDCLPLVNDEAVRKHLIDHPPFDAASVRAWMDGKIRIDMLPGCRVRALVIDGALVGWCGIQPDGEGVEIAIVIAKAGWGAGLAIFKVMMGWARSMGHREVLFHLLDTRPAYRFLARRSTRVKKTTLSGRGFTTYYLSVEQWFAD</sequence>
<dbReference type="EMBL" id="RNRV01000036">
    <property type="protein sequence ID" value="MHO06144.1"/>
    <property type="molecule type" value="Genomic_DNA"/>
</dbReference>
<dbReference type="InterPro" id="IPR000182">
    <property type="entry name" value="GNAT_dom"/>
</dbReference>
<evidence type="ECO:0000259" key="1">
    <source>
        <dbReference type="PROSITE" id="PS51186"/>
    </source>
</evidence>
<dbReference type="Pfam" id="PF13302">
    <property type="entry name" value="Acetyltransf_3"/>
    <property type="match status" value="1"/>
</dbReference>
<dbReference type="SUPFAM" id="SSF55729">
    <property type="entry name" value="Acyl-CoA N-acyltransferases (Nat)"/>
    <property type="match status" value="1"/>
</dbReference>
<protein>
    <submittedName>
        <fullName evidence="2">N-acetyltransferase</fullName>
    </submittedName>
</protein>
<feature type="domain" description="N-acetyltransferase" evidence="1">
    <location>
        <begin position="16"/>
        <end position="170"/>
    </location>
</feature>
<dbReference type="InterPro" id="IPR016181">
    <property type="entry name" value="Acyl_CoA_acyltransferase"/>
</dbReference>
<reference evidence="2" key="1">
    <citation type="submission" date="2018-10" db="EMBL/GenBank/DDBJ databases">
        <authorList>
            <consortium name="NARMS: The National Antimicrobial Resistance Monitoring System"/>
        </authorList>
    </citation>
    <scope>NUCLEOTIDE SEQUENCE [LARGE SCALE GENOMIC DNA]</scope>
    <source>
        <strain evidence="2">CVM N17EC0388</strain>
    </source>
</reference>
<proteinExistence type="predicted"/>
<name>A0A3L0W3U3_ECOLX</name>
<organism evidence="2">
    <name type="scientific">Escherichia coli</name>
    <dbReference type="NCBI Taxonomy" id="562"/>
    <lineage>
        <taxon>Bacteria</taxon>
        <taxon>Pseudomonadati</taxon>
        <taxon>Pseudomonadota</taxon>
        <taxon>Gammaproteobacteria</taxon>
        <taxon>Enterobacterales</taxon>
        <taxon>Enterobacteriaceae</taxon>
        <taxon>Escherichia</taxon>
    </lineage>
</organism>
<dbReference type="AlphaFoldDB" id="A0A3L0W3U3"/>
<dbReference type="PROSITE" id="PS51186">
    <property type="entry name" value="GNAT"/>
    <property type="match status" value="1"/>
</dbReference>
<keyword evidence="2" id="KW-0808">Transferase</keyword>
<dbReference type="GO" id="GO:0016747">
    <property type="term" value="F:acyltransferase activity, transferring groups other than amino-acyl groups"/>
    <property type="evidence" value="ECO:0007669"/>
    <property type="project" value="InterPro"/>
</dbReference>
<accession>A0A3L0W3U3</accession>
<gene>
    <name evidence="2" type="ORF">D9F05_17555</name>
</gene>
<evidence type="ECO:0000313" key="2">
    <source>
        <dbReference type="EMBL" id="MHO06144.1"/>
    </source>
</evidence>
<comment type="caution">
    <text evidence="2">The sequence shown here is derived from an EMBL/GenBank/DDBJ whole genome shotgun (WGS) entry which is preliminary data.</text>
</comment>